<proteinExistence type="predicted"/>
<keyword evidence="1" id="KW-0812">Transmembrane</keyword>
<keyword evidence="3" id="KW-1185">Reference proteome</keyword>
<name>A0A1N6CR87_9SPHN</name>
<dbReference type="Pfam" id="PF03929">
    <property type="entry name" value="PepSY_TM"/>
    <property type="match status" value="1"/>
</dbReference>
<accession>A0A1N6CR87</accession>
<dbReference type="Proteomes" id="UP000185192">
    <property type="component" value="Unassembled WGS sequence"/>
</dbReference>
<dbReference type="OrthoDB" id="9806195at2"/>
<dbReference type="InterPro" id="IPR005625">
    <property type="entry name" value="PepSY-ass_TM"/>
</dbReference>
<organism evidence="2 3">
    <name type="scientific">Parasphingorhabdus marina DSM 22363</name>
    <dbReference type="NCBI Taxonomy" id="1123272"/>
    <lineage>
        <taxon>Bacteria</taxon>
        <taxon>Pseudomonadati</taxon>
        <taxon>Pseudomonadota</taxon>
        <taxon>Alphaproteobacteria</taxon>
        <taxon>Sphingomonadales</taxon>
        <taxon>Sphingomonadaceae</taxon>
        <taxon>Parasphingorhabdus</taxon>
    </lineage>
</organism>
<dbReference type="STRING" id="1123272.SAMN02745824_0808"/>
<feature type="transmembrane region" description="Helical" evidence="1">
    <location>
        <begin position="197"/>
        <end position="217"/>
    </location>
</feature>
<dbReference type="RefSeq" id="WP_074204863.1">
    <property type="nucleotide sequence ID" value="NZ_FSQW01000001.1"/>
</dbReference>
<dbReference type="EMBL" id="FSQW01000001">
    <property type="protein sequence ID" value="SIN61088.1"/>
    <property type="molecule type" value="Genomic_DNA"/>
</dbReference>
<evidence type="ECO:0000256" key="1">
    <source>
        <dbReference type="SAM" id="Phobius"/>
    </source>
</evidence>
<dbReference type="AlphaFoldDB" id="A0A1N6CR87"/>
<keyword evidence="1" id="KW-1133">Transmembrane helix</keyword>
<protein>
    <submittedName>
        <fullName evidence="2">PepSY-associated TM helix</fullName>
    </submittedName>
</protein>
<feature type="transmembrane region" description="Helical" evidence="1">
    <location>
        <begin position="12"/>
        <end position="32"/>
    </location>
</feature>
<evidence type="ECO:0000313" key="2">
    <source>
        <dbReference type="EMBL" id="SIN61088.1"/>
    </source>
</evidence>
<evidence type="ECO:0000313" key="3">
    <source>
        <dbReference type="Proteomes" id="UP000185192"/>
    </source>
</evidence>
<reference evidence="3" key="1">
    <citation type="submission" date="2016-11" db="EMBL/GenBank/DDBJ databases">
        <authorList>
            <person name="Varghese N."/>
            <person name="Submissions S."/>
        </authorList>
    </citation>
    <scope>NUCLEOTIDE SEQUENCE [LARGE SCALE GENOMIC DNA]</scope>
    <source>
        <strain evidence="3">DSM 22363</strain>
    </source>
</reference>
<sequence length="232" mass="26038">MKHRLFFKWHIWLGWLIGVPLILWTASGLFMVSRPIEEVRGTHLRAPAENLILSYENIVLFADNGNDVTGAKLVRQGDEPVWIVTYASGATARYSATSGAALPPVTRDSARLAAERLYLPEEDVLSTRLFTASAPPVDLRREVPAWQVRFADGTNIYVHAETGETLAVRTRFWRTFDFMWGLHIMDLQTREDTSHPILIGSAALALLSSILGFVMLFTRRRKRRSATDGSAA</sequence>
<keyword evidence="1" id="KW-0472">Membrane</keyword>
<gene>
    <name evidence="2" type="ORF">SAMN02745824_0808</name>
</gene>